<dbReference type="Proteomes" id="UP000076962">
    <property type="component" value="Unassembled WGS sequence"/>
</dbReference>
<name>A0A176RZ25_9GAMM</name>
<evidence type="ECO:0000313" key="1">
    <source>
        <dbReference type="EMBL" id="OAD21020.1"/>
    </source>
</evidence>
<dbReference type="NCBIfam" id="TIGR02436">
    <property type="entry name" value="four helix bundle protein"/>
    <property type="match status" value="1"/>
</dbReference>
<sequence length="70" mass="8403">MARYDHLPIYRAAFDLAVHIEKIVRHFSRYHKYSLGTELRESSRSILERIIEANNSHNREPILLKLREDL</sequence>
<dbReference type="SUPFAM" id="SSF158446">
    <property type="entry name" value="IVS-encoded protein-like"/>
    <property type="match status" value="1"/>
</dbReference>
<accession>A0A176RZ25</accession>
<dbReference type="EMBL" id="LUTY01001933">
    <property type="protein sequence ID" value="OAD21020.1"/>
    <property type="molecule type" value="Genomic_DNA"/>
</dbReference>
<protein>
    <submittedName>
        <fullName evidence="1">23S rRNA-associated protein</fullName>
    </submittedName>
</protein>
<evidence type="ECO:0000313" key="2">
    <source>
        <dbReference type="Proteomes" id="UP000076962"/>
    </source>
</evidence>
<comment type="caution">
    <text evidence="1">The sequence shown here is derived from an EMBL/GenBank/DDBJ whole genome shotgun (WGS) entry which is preliminary data.</text>
</comment>
<dbReference type="InterPro" id="IPR036583">
    <property type="entry name" value="23S_rRNA_IVS_sf"/>
</dbReference>
<gene>
    <name evidence="1" type="ORF">THIOM_003230</name>
</gene>
<keyword evidence="2" id="KW-1185">Reference proteome</keyword>
<dbReference type="InterPro" id="IPR012657">
    <property type="entry name" value="23S_rRNA-intervening_sequence"/>
</dbReference>
<dbReference type="Gene3D" id="1.20.1440.60">
    <property type="entry name" value="23S rRNA-intervening sequence"/>
    <property type="match status" value="1"/>
</dbReference>
<reference evidence="1 2" key="1">
    <citation type="submission" date="2016-05" db="EMBL/GenBank/DDBJ databases">
        <title>Single-cell genome of chain-forming Candidatus Thiomargarita nelsonii and comparison to other large sulfur-oxidizing bacteria.</title>
        <authorList>
            <person name="Winkel M."/>
            <person name="Salman V."/>
            <person name="Woyke T."/>
            <person name="Schulz-Vogt H."/>
            <person name="Richter M."/>
            <person name="Flood B."/>
            <person name="Bailey J."/>
            <person name="Amann R."/>
            <person name="Mussmann M."/>
        </authorList>
    </citation>
    <scope>NUCLEOTIDE SEQUENCE [LARGE SCALE GENOMIC DNA]</scope>
    <source>
        <strain evidence="1 2">THI036</strain>
    </source>
</reference>
<feature type="non-terminal residue" evidence="1">
    <location>
        <position position="70"/>
    </location>
</feature>
<dbReference type="CDD" id="cd16376">
    <property type="entry name" value="Avd_like"/>
    <property type="match status" value="1"/>
</dbReference>
<dbReference type="AlphaFoldDB" id="A0A176RZ25"/>
<organism evidence="1 2">
    <name type="scientific">Candidatus Thiomargarita nelsonii</name>
    <dbReference type="NCBI Taxonomy" id="1003181"/>
    <lineage>
        <taxon>Bacteria</taxon>
        <taxon>Pseudomonadati</taxon>
        <taxon>Pseudomonadota</taxon>
        <taxon>Gammaproteobacteria</taxon>
        <taxon>Thiotrichales</taxon>
        <taxon>Thiotrichaceae</taxon>
        <taxon>Thiomargarita</taxon>
    </lineage>
</organism>
<proteinExistence type="predicted"/>
<dbReference type="InterPro" id="IPR055360">
    <property type="entry name" value="bAvd"/>
</dbReference>